<accession>A0A660DWM4</accession>
<gene>
    <name evidence="2" type="ORF">MUDAN_MDHGFNIF_02588</name>
</gene>
<dbReference type="Pfam" id="PF13274">
    <property type="entry name" value="SocA_Panacea"/>
    <property type="match status" value="1"/>
</dbReference>
<reference evidence="2 3" key="1">
    <citation type="submission" date="2018-11" db="EMBL/GenBank/DDBJ databases">
        <authorList>
            <person name="Wuyts S."/>
        </authorList>
    </citation>
    <scope>NUCLEOTIDE SEQUENCE [LARGE SCALE GENOMIC DNA]</scope>
    <source>
        <strain evidence="2">Lactobacillus mudanjiangensis AMBF249</strain>
    </source>
</reference>
<sequence>MNTTYTVDQVADWYLSHEDMSPKKLQKLLYYAYAWVLTLTNEDSHHLDNRLFNNHFEAWVHGPVLPTIYRKYREYGYHSIPKQVTTPHFTDEIDDILKQVWEEYGNYTADELESITHQEKPWQEARQNVSPLDASSAPINDRTIFDYYMAQSAI</sequence>
<dbReference type="InterPro" id="IPR025272">
    <property type="entry name" value="SocA_Panacea"/>
</dbReference>
<evidence type="ECO:0000313" key="2">
    <source>
        <dbReference type="EMBL" id="VDG27758.1"/>
    </source>
</evidence>
<feature type="domain" description="Antitoxin SocA-like Panacea" evidence="1">
    <location>
        <begin position="25"/>
        <end position="123"/>
    </location>
</feature>
<name>A0A660DWM4_9LACO</name>
<evidence type="ECO:0000259" key="1">
    <source>
        <dbReference type="Pfam" id="PF13274"/>
    </source>
</evidence>
<dbReference type="EMBL" id="UYIG01000046">
    <property type="protein sequence ID" value="VDG27758.1"/>
    <property type="molecule type" value="Genomic_DNA"/>
</dbReference>
<keyword evidence="3" id="KW-1185">Reference proteome</keyword>
<dbReference type="Proteomes" id="UP000289996">
    <property type="component" value="Unassembled WGS sequence"/>
</dbReference>
<evidence type="ECO:0000313" key="3">
    <source>
        <dbReference type="Proteomes" id="UP000289996"/>
    </source>
</evidence>
<dbReference type="AlphaFoldDB" id="A0A660DWM4"/>
<dbReference type="OrthoDB" id="9799173at2"/>
<protein>
    <recommendedName>
        <fullName evidence="1">Antitoxin SocA-like Panacea domain-containing protein</fullName>
    </recommendedName>
</protein>
<dbReference type="RefSeq" id="WP_130851496.1">
    <property type="nucleotide sequence ID" value="NZ_UYIG01000046.1"/>
</dbReference>
<proteinExistence type="predicted"/>
<organism evidence="2 3">
    <name type="scientific">Lactiplantibacillus mudanjiangensis</name>
    <dbReference type="NCBI Taxonomy" id="1296538"/>
    <lineage>
        <taxon>Bacteria</taxon>
        <taxon>Bacillati</taxon>
        <taxon>Bacillota</taxon>
        <taxon>Bacilli</taxon>
        <taxon>Lactobacillales</taxon>
        <taxon>Lactobacillaceae</taxon>
        <taxon>Lactiplantibacillus</taxon>
    </lineage>
</organism>